<keyword evidence="1" id="KW-0812">Transmembrane</keyword>
<keyword evidence="3" id="KW-1185">Reference proteome</keyword>
<keyword evidence="1" id="KW-1133">Transmembrane helix</keyword>
<dbReference type="SUPFAM" id="SSF88713">
    <property type="entry name" value="Glycoside hydrolase/deacetylase"/>
    <property type="match status" value="1"/>
</dbReference>
<gene>
    <name evidence="2" type="ORF">GGQ92_001140</name>
</gene>
<dbReference type="InterPro" id="IPR011330">
    <property type="entry name" value="Glyco_hydro/deAcase_b/a-brl"/>
</dbReference>
<evidence type="ECO:0000256" key="1">
    <source>
        <dbReference type="SAM" id="Phobius"/>
    </source>
</evidence>
<feature type="transmembrane region" description="Helical" evidence="1">
    <location>
        <begin position="543"/>
        <end position="564"/>
    </location>
</feature>
<dbReference type="InterPro" id="IPR018763">
    <property type="entry name" value="DUF2334"/>
</dbReference>
<evidence type="ECO:0000313" key="2">
    <source>
        <dbReference type="EMBL" id="MBB6512357.1"/>
    </source>
</evidence>
<dbReference type="RefSeq" id="WP_184245496.1">
    <property type="nucleotide sequence ID" value="NZ_BAAACU010000058.1"/>
</dbReference>
<proteinExistence type="predicted"/>
<comment type="caution">
    <text evidence="2">The sequence shown here is derived from an EMBL/GenBank/DDBJ whole genome shotgun (WGS) entry which is preliminary data.</text>
</comment>
<protein>
    <submittedName>
        <fullName evidence="2">Uncharacterized protein YdaL</fullName>
    </submittedName>
</protein>
<dbReference type="GO" id="GO:0005975">
    <property type="term" value="P:carbohydrate metabolic process"/>
    <property type="evidence" value="ECO:0007669"/>
    <property type="project" value="InterPro"/>
</dbReference>
<name>A0A841RKG2_9BACI</name>
<dbReference type="Proteomes" id="UP000572212">
    <property type="component" value="Unassembled WGS sequence"/>
</dbReference>
<organism evidence="2 3">
    <name type="scientific">Gracilibacillus halotolerans</name>
    <dbReference type="NCBI Taxonomy" id="74386"/>
    <lineage>
        <taxon>Bacteria</taxon>
        <taxon>Bacillati</taxon>
        <taxon>Bacillota</taxon>
        <taxon>Bacilli</taxon>
        <taxon>Bacillales</taxon>
        <taxon>Bacillaceae</taxon>
        <taxon>Gracilibacillus</taxon>
    </lineage>
</organism>
<sequence length="575" mass="66096">MKAGITRIKIPMIVFATLFMILTNFSTVTAKEEDPNVLVIYTTEDGEINDNQRYLDLLIGHFTQNIRFVSSDEVTKRDLRSVTHIFYYGQFATELPAKFETLFDEFEGTLVAVGYNAERLGDQFAFIEPNHEVTVDQISLANEEASLDISKLYVIEIQSSEDSEILIKGRMKNEDIDYPIMVKQDSNYYYAFDTLDSQQSILFAEMLHDVFQADHEHKYTGYIRLEDVHPLVDPKPLKEIASVLKEKDIPYMVAVIPIYTNESTGKRTTFADSPELIKVLKQIQRDGGSIVLHGYTHQFRSSETGEGFEFWDVENNSPIYAPEDVELNLKDEQEFSSRAEYDKYISELQEYEKEYTITKINKGIDELAKYGLYPLAFEAPHYTMSQYGYQLVSERFSTYVGQVQLSDKDWVIMDTSPYITSPSIYHGMQLLPETMGYVQPEDPHSIQKMIDSTKRIGMVRDGMFAAFYHPYLGAEGFKKLMVEIEKLENVSWIDLKEMDVWVKGDNVSIHTENGKIIKELNQLKVVYSSLDAPVYYIGQFFKYLAWIIVVIGGAAVSSFIFFTIQSNSRNKQVEG</sequence>
<keyword evidence="1" id="KW-0472">Membrane</keyword>
<evidence type="ECO:0000313" key="3">
    <source>
        <dbReference type="Proteomes" id="UP000572212"/>
    </source>
</evidence>
<dbReference type="EMBL" id="JACHON010000003">
    <property type="protein sequence ID" value="MBB6512357.1"/>
    <property type="molecule type" value="Genomic_DNA"/>
</dbReference>
<accession>A0A841RKG2</accession>
<dbReference type="Pfam" id="PF10096">
    <property type="entry name" value="DUF2334"/>
    <property type="match status" value="1"/>
</dbReference>
<dbReference type="AlphaFoldDB" id="A0A841RKG2"/>
<reference evidence="2 3" key="1">
    <citation type="submission" date="2020-08" db="EMBL/GenBank/DDBJ databases">
        <title>Genomic Encyclopedia of Type Strains, Phase IV (KMG-IV): sequencing the most valuable type-strain genomes for metagenomic binning, comparative biology and taxonomic classification.</title>
        <authorList>
            <person name="Goeker M."/>
        </authorList>
    </citation>
    <scope>NUCLEOTIDE SEQUENCE [LARGE SCALE GENOMIC DNA]</scope>
    <source>
        <strain evidence="2 3">DSM 11805</strain>
    </source>
</reference>
<dbReference type="CDD" id="cd10923">
    <property type="entry name" value="CE4_COG5298"/>
    <property type="match status" value="1"/>
</dbReference>
<dbReference type="Gene3D" id="3.20.20.370">
    <property type="entry name" value="Glycoside hydrolase/deacetylase"/>
    <property type="match status" value="1"/>
</dbReference>